<organism evidence="1">
    <name type="scientific">Podoviridae sp. ctIi96</name>
    <dbReference type="NCBI Taxonomy" id="2826550"/>
    <lineage>
        <taxon>Viruses</taxon>
        <taxon>Duplodnaviria</taxon>
        <taxon>Heunggongvirae</taxon>
        <taxon>Uroviricota</taxon>
        <taxon>Caudoviricetes</taxon>
    </lineage>
</organism>
<dbReference type="EMBL" id="BK014795">
    <property type="protein sequence ID" value="DAD76118.1"/>
    <property type="molecule type" value="Genomic_DNA"/>
</dbReference>
<evidence type="ECO:0000313" key="1">
    <source>
        <dbReference type="EMBL" id="DAD76118.1"/>
    </source>
</evidence>
<proteinExistence type="predicted"/>
<name>A0A8S5M1Q7_9CAUD</name>
<protein>
    <submittedName>
        <fullName evidence="1">Uncharacterized protein</fullName>
    </submittedName>
</protein>
<reference evidence="1" key="1">
    <citation type="journal article" date="2021" name="Proc. Natl. Acad. Sci. U.S.A.">
        <title>A Catalog of Tens of Thousands of Viruses from Human Metagenomes Reveals Hidden Associations with Chronic Diseases.</title>
        <authorList>
            <person name="Tisza M.J."/>
            <person name="Buck C.B."/>
        </authorList>
    </citation>
    <scope>NUCLEOTIDE SEQUENCE</scope>
    <source>
        <strain evidence="1">CtIi96</strain>
    </source>
</reference>
<sequence>MTMEIQQIDFKMKIDLQGSLLALKEGESRAIPNKYVKPSGVRSSIKWLNQKGYSFTCTENGCFDYIIVTRLK</sequence>
<accession>A0A8S5M1Q7</accession>